<evidence type="ECO:0000259" key="9">
    <source>
        <dbReference type="SMART" id="SM00563"/>
    </source>
</evidence>
<name>A0A849L2D0_9RHOB</name>
<keyword evidence="7 10" id="KW-0012">Acyltransferase</keyword>
<comment type="caution">
    <text evidence="10">The sequence shown here is derived from an EMBL/GenBank/DDBJ whole genome shotgun (WGS) entry which is preliminary data.</text>
</comment>
<keyword evidence="4 8" id="KW-1133">Transmembrane helix</keyword>
<evidence type="ECO:0000256" key="4">
    <source>
        <dbReference type="ARBA" id="ARBA00022989"/>
    </source>
</evidence>
<dbReference type="RefSeq" id="WP_171324271.1">
    <property type="nucleotide sequence ID" value="NZ_JABFBC010000001.1"/>
</dbReference>
<gene>
    <name evidence="10" type="ORF">HMH01_08485</name>
</gene>
<feature type="transmembrane region" description="Helical" evidence="8">
    <location>
        <begin position="57"/>
        <end position="78"/>
    </location>
</feature>
<evidence type="ECO:0000256" key="7">
    <source>
        <dbReference type="ARBA" id="ARBA00023315"/>
    </source>
</evidence>
<evidence type="ECO:0000256" key="8">
    <source>
        <dbReference type="SAM" id="Phobius"/>
    </source>
</evidence>
<dbReference type="GO" id="GO:0006644">
    <property type="term" value="P:phospholipid metabolic process"/>
    <property type="evidence" value="ECO:0007669"/>
    <property type="project" value="TreeGrafter"/>
</dbReference>
<comment type="subcellular location">
    <subcellularLocation>
        <location evidence="1">Membrane</location>
    </subcellularLocation>
</comment>
<keyword evidence="2 10" id="KW-0808">Transferase</keyword>
<evidence type="ECO:0000256" key="1">
    <source>
        <dbReference type="ARBA" id="ARBA00004370"/>
    </source>
</evidence>
<dbReference type="InterPro" id="IPR002123">
    <property type="entry name" value="Plipid/glycerol_acylTrfase"/>
</dbReference>
<keyword evidence="3 8" id="KW-0812">Transmembrane</keyword>
<feature type="domain" description="Phospholipid/glycerol acyltransferase" evidence="9">
    <location>
        <begin position="87"/>
        <end position="202"/>
    </location>
</feature>
<dbReference type="AlphaFoldDB" id="A0A849L2D0"/>
<dbReference type="GO" id="GO:0016020">
    <property type="term" value="C:membrane"/>
    <property type="evidence" value="ECO:0007669"/>
    <property type="project" value="UniProtKB-SubCell"/>
</dbReference>
<dbReference type="CDD" id="cd07989">
    <property type="entry name" value="LPLAT_AGPAT-like"/>
    <property type="match status" value="1"/>
</dbReference>
<accession>A0A849L2D0</accession>
<evidence type="ECO:0000256" key="3">
    <source>
        <dbReference type="ARBA" id="ARBA00022692"/>
    </source>
</evidence>
<reference evidence="10 11" key="1">
    <citation type="submission" date="2020-05" db="EMBL/GenBank/DDBJ databases">
        <title>Gimesia benthica sp. nov., a novel planctomycete isolated from a deep-sea water sample of the Northwest Indian Ocean.</title>
        <authorList>
            <person name="Wang J."/>
            <person name="Ruan C."/>
            <person name="Song L."/>
            <person name="Zhu Y."/>
            <person name="Li A."/>
            <person name="Zheng X."/>
            <person name="Wang L."/>
            <person name="Lu Z."/>
            <person name="Huang Y."/>
            <person name="Du W."/>
            <person name="Zhou Y."/>
            <person name="Huang L."/>
            <person name="Dai X."/>
        </authorList>
    </citation>
    <scope>NUCLEOTIDE SEQUENCE [LARGE SCALE GENOMIC DNA]</scope>
    <source>
        <strain evidence="10 11">YYQ-30</strain>
    </source>
</reference>
<dbReference type="GO" id="GO:0071618">
    <property type="term" value="F:lysophosphatidylethanolamine acyltransferase activity"/>
    <property type="evidence" value="ECO:0007669"/>
    <property type="project" value="TreeGrafter"/>
</dbReference>
<keyword evidence="5" id="KW-0443">Lipid metabolism</keyword>
<evidence type="ECO:0000313" key="11">
    <source>
        <dbReference type="Proteomes" id="UP000572377"/>
    </source>
</evidence>
<organism evidence="10 11">
    <name type="scientific">Halovulum dunhuangense</name>
    <dbReference type="NCBI Taxonomy" id="1505036"/>
    <lineage>
        <taxon>Bacteria</taxon>
        <taxon>Pseudomonadati</taxon>
        <taxon>Pseudomonadota</taxon>
        <taxon>Alphaproteobacteria</taxon>
        <taxon>Rhodobacterales</taxon>
        <taxon>Paracoccaceae</taxon>
        <taxon>Halovulum</taxon>
    </lineage>
</organism>
<dbReference type="Pfam" id="PF01553">
    <property type="entry name" value="Acyltransferase"/>
    <property type="match status" value="1"/>
</dbReference>
<dbReference type="PANTHER" id="PTHR23063:SF54">
    <property type="entry name" value="LYSOPHOSPHOLIPID ACYLTRANSFERASE LPEAT1"/>
    <property type="match status" value="1"/>
</dbReference>
<proteinExistence type="predicted"/>
<dbReference type="SMART" id="SM00563">
    <property type="entry name" value="PlsC"/>
    <property type="match status" value="1"/>
</dbReference>
<dbReference type="EMBL" id="JABFBC010000001">
    <property type="protein sequence ID" value="NNU80476.1"/>
    <property type="molecule type" value="Genomic_DNA"/>
</dbReference>
<dbReference type="PANTHER" id="PTHR23063">
    <property type="entry name" value="PHOSPHOLIPID ACYLTRANSFERASE"/>
    <property type="match status" value="1"/>
</dbReference>
<sequence>MSVTWNGAAPERVRAPCVTERLRMVLRALALVLVTYLGIPFVVLFNLVERAAPLGVAHRIACLWGRICLWLCGVRVLARGTPMRGGGAVVANHAGWIDIFTLLTADRVYFVSKAEVAGWPLVGWLSRQIGTVYIDRRRTSSKAQAAMLHDRLARGDRLCFFPEGTSTDGRRVLPFKSTLFAPFTAEGLRDELWVQPVSIVYHPAPDLPRSFYGWWGEMPLGPHLKAVFALSRGGVAEVIHHPPLRAADFADRKALAAACEEAVRAGVTAALEAALETGRDPA</sequence>
<evidence type="ECO:0000256" key="2">
    <source>
        <dbReference type="ARBA" id="ARBA00022679"/>
    </source>
</evidence>
<evidence type="ECO:0000313" key="10">
    <source>
        <dbReference type="EMBL" id="NNU80476.1"/>
    </source>
</evidence>
<keyword evidence="6 8" id="KW-0472">Membrane</keyword>
<evidence type="ECO:0000256" key="5">
    <source>
        <dbReference type="ARBA" id="ARBA00023098"/>
    </source>
</evidence>
<dbReference type="SUPFAM" id="SSF69593">
    <property type="entry name" value="Glycerol-3-phosphate (1)-acyltransferase"/>
    <property type="match status" value="1"/>
</dbReference>
<dbReference type="Proteomes" id="UP000572377">
    <property type="component" value="Unassembled WGS sequence"/>
</dbReference>
<keyword evidence="11" id="KW-1185">Reference proteome</keyword>
<protein>
    <submittedName>
        <fullName evidence="10">1-acyl-sn-glycerol-3-phosphate acyltransferase</fullName>
    </submittedName>
</protein>
<evidence type="ECO:0000256" key="6">
    <source>
        <dbReference type="ARBA" id="ARBA00023136"/>
    </source>
</evidence>
<feature type="transmembrane region" description="Helical" evidence="8">
    <location>
        <begin position="24"/>
        <end position="45"/>
    </location>
</feature>